<evidence type="ECO:0000313" key="2">
    <source>
        <dbReference type="EMBL" id="HIR58438.1"/>
    </source>
</evidence>
<dbReference type="PANTHER" id="PTHR43575:SF1">
    <property type="entry name" value="PROTEIN ABCI7, CHLOROPLASTIC"/>
    <property type="match status" value="1"/>
</dbReference>
<accession>A0A9D1DT24</accession>
<dbReference type="Pfam" id="PF01458">
    <property type="entry name" value="SUFBD_core"/>
    <property type="match status" value="1"/>
</dbReference>
<evidence type="ECO:0000313" key="3">
    <source>
        <dbReference type="Proteomes" id="UP000824232"/>
    </source>
</evidence>
<dbReference type="GO" id="GO:0016226">
    <property type="term" value="P:iron-sulfur cluster assembly"/>
    <property type="evidence" value="ECO:0007669"/>
    <property type="project" value="InterPro"/>
</dbReference>
<organism evidence="2 3">
    <name type="scientific">Candidatus Onthousia excrementipullorum</name>
    <dbReference type="NCBI Taxonomy" id="2840884"/>
    <lineage>
        <taxon>Bacteria</taxon>
        <taxon>Bacillati</taxon>
        <taxon>Bacillota</taxon>
        <taxon>Bacilli</taxon>
        <taxon>Candidatus Onthousia</taxon>
    </lineage>
</organism>
<evidence type="ECO:0000259" key="1">
    <source>
        <dbReference type="Pfam" id="PF01458"/>
    </source>
</evidence>
<dbReference type="InterPro" id="IPR037284">
    <property type="entry name" value="SUF_FeS_clus_asmbl_SufBD_sf"/>
</dbReference>
<dbReference type="PANTHER" id="PTHR43575">
    <property type="entry name" value="PROTEIN ABCI7, CHLOROPLASTIC"/>
    <property type="match status" value="1"/>
</dbReference>
<name>A0A9D1DT24_9FIRM</name>
<dbReference type="EMBL" id="DVHC01000003">
    <property type="protein sequence ID" value="HIR58438.1"/>
    <property type="molecule type" value="Genomic_DNA"/>
</dbReference>
<proteinExistence type="predicted"/>
<dbReference type="AlphaFoldDB" id="A0A9D1DT24"/>
<dbReference type="SUPFAM" id="SSF101960">
    <property type="entry name" value="Stabilizer of iron transporter SufD"/>
    <property type="match status" value="1"/>
</dbReference>
<dbReference type="InterPro" id="IPR000825">
    <property type="entry name" value="SUF_FeS_clus_asmbl_SufBD_core"/>
</dbReference>
<reference evidence="2" key="2">
    <citation type="journal article" date="2021" name="PeerJ">
        <title>Extensive microbial diversity within the chicken gut microbiome revealed by metagenomics and culture.</title>
        <authorList>
            <person name="Gilroy R."/>
            <person name="Ravi A."/>
            <person name="Getino M."/>
            <person name="Pursley I."/>
            <person name="Horton D.L."/>
            <person name="Alikhan N.F."/>
            <person name="Baker D."/>
            <person name="Gharbi K."/>
            <person name="Hall N."/>
            <person name="Watson M."/>
            <person name="Adriaenssens E.M."/>
            <person name="Foster-Nyarko E."/>
            <person name="Jarju S."/>
            <person name="Secka A."/>
            <person name="Antonio M."/>
            <person name="Oren A."/>
            <person name="Chaudhuri R.R."/>
            <person name="La Ragione R."/>
            <person name="Hildebrand F."/>
            <person name="Pallen M.J."/>
        </authorList>
    </citation>
    <scope>NUCLEOTIDE SEQUENCE</scope>
    <source>
        <strain evidence="2">CHK184-20233</strain>
    </source>
</reference>
<protein>
    <submittedName>
        <fullName evidence="2">SufD family Fe-S cluster assembly protein</fullName>
    </submittedName>
</protein>
<feature type="domain" description="SUF system FeS cluster assembly SufBD core" evidence="1">
    <location>
        <begin position="73"/>
        <end position="199"/>
    </location>
</feature>
<gene>
    <name evidence="2" type="ORF">IAB38_00140</name>
</gene>
<comment type="caution">
    <text evidence="2">The sequence shown here is derived from an EMBL/GenBank/DDBJ whole genome shotgun (WGS) entry which is preliminary data.</text>
</comment>
<dbReference type="Proteomes" id="UP000824232">
    <property type="component" value="Unassembled WGS sequence"/>
</dbReference>
<dbReference type="InterPro" id="IPR055346">
    <property type="entry name" value="Fe-S_cluster_assembly_SufBD"/>
</dbReference>
<sequence>MNNILLDSTVCFNKEGTFKLELDKDTTINIESDNVKLYLVTKNNIKVDFNILNSTTIYNITEESITVNINIYNKAKLDFYNMTVTDKKITNEVNVYHQNKETISNVICHGISYDKGDLKFSVNGYIKKGMIGSICNQSSRIINLDEGKSLIEPNLFIDEFDSVANHSAYTGPFDNKLLFYLETKGISKKEAFNLLLNGFMKMVELPKDYESVLDNILDKVMRR</sequence>
<reference evidence="2" key="1">
    <citation type="submission" date="2020-10" db="EMBL/GenBank/DDBJ databases">
        <authorList>
            <person name="Gilroy R."/>
        </authorList>
    </citation>
    <scope>NUCLEOTIDE SEQUENCE</scope>
    <source>
        <strain evidence="2">CHK184-20233</strain>
    </source>
</reference>